<dbReference type="KEGG" id="lkm:EFP84_12700"/>
<dbReference type="InterPro" id="IPR050194">
    <property type="entry name" value="Glycosyltransferase_grp1"/>
</dbReference>
<dbReference type="Pfam" id="PF00534">
    <property type="entry name" value="Glycos_transf_1"/>
    <property type="match status" value="1"/>
</dbReference>
<reference evidence="1 2" key="1">
    <citation type="submission" date="2018-11" db="EMBL/GenBank/DDBJ databases">
        <title>Complete genome sequence of Leptospira kmetyi isolate LS 001/16 from soil sample associated with a leptospirosis patient in Kelantan.</title>
        <authorList>
            <person name="Muhammad Yusoff F."/>
            <person name="Muhammad Yusoff S."/>
            <person name="Ahmad M.N."/>
            <person name="Yusof N.Y."/>
            <person name="Aziah I."/>
        </authorList>
    </citation>
    <scope>NUCLEOTIDE SEQUENCE [LARGE SCALE GENOMIC DNA]</scope>
    <source>
        <strain evidence="1 2">LS 001/16</strain>
    </source>
</reference>
<sequence length="424" mass="48396">MRSNPKPNRISPARIPGRRIFRVAVVTETYFPEINGVAKTLHRMVNDLVDRGHDILLFRPRQGLKDSVNDRRGYREVLMAGCRIPMYSDMRFGFPAKRILKRHFKKERPDIVHVVTEGPLGWSAVRAARDLGIPVVSDFRTNFHSYTEYYKVGFAGKLVGNYLKRLHNRTAITLTPSQDLVENLFKQGYDNVRIVSRGIDTDLFHPSKRDLSLRKEWGVNKDQLAVLYVGRIAAEKNIELCIQAFRKIQESNPNAKMVLVGEGPLKDSLENKNPDLIFCGLKKGEDLARHYASGDLFLFPSMTETFGNVVLEAMASGLGLVAYKYAAANSYLEHGVSAFLPRFGKEQEFIDMTCFLSNNAVLRKKIAAKARKKAMECTWEKVAQSLENIYSEYSISMEYLEEQANEKINFLRIVESRSQIERAF</sequence>
<dbReference type="RefSeq" id="WP_020986046.1">
    <property type="nucleotide sequence ID" value="NZ_CP033614.1"/>
</dbReference>
<dbReference type="Proteomes" id="UP000276407">
    <property type="component" value="Chromosome 1"/>
</dbReference>
<dbReference type="EMBL" id="CP033614">
    <property type="protein sequence ID" value="AYV56286.1"/>
    <property type="molecule type" value="Genomic_DNA"/>
</dbReference>
<dbReference type="AlphaFoldDB" id="A0A5F1XP95"/>
<dbReference type="InterPro" id="IPR001296">
    <property type="entry name" value="Glyco_trans_1"/>
</dbReference>
<dbReference type="GO" id="GO:0016757">
    <property type="term" value="F:glycosyltransferase activity"/>
    <property type="evidence" value="ECO:0007669"/>
    <property type="project" value="InterPro"/>
</dbReference>
<dbReference type="SUPFAM" id="SSF53756">
    <property type="entry name" value="UDP-Glycosyltransferase/glycogen phosphorylase"/>
    <property type="match status" value="1"/>
</dbReference>
<protein>
    <submittedName>
        <fullName evidence="1">Glycosyltransferase family 1 protein</fullName>
    </submittedName>
</protein>
<proteinExistence type="predicted"/>
<evidence type="ECO:0000313" key="1">
    <source>
        <dbReference type="EMBL" id="AYV56286.1"/>
    </source>
</evidence>
<evidence type="ECO:0000313" key="2">
    <source>
        <dbReference type="Proteomes" id="UP000276407"/>
    </source>
</evidence>
<dbReference type="Gene3D" id="3.40.50.2000">
    <property type="entry name" value="Glycogen Phosphorylase B"/>
    <property type="match status" value="2"/>
</dbReference>
<dbReference type="CDD" id="cd03814">
    <property type="entry name" value="GT4-like"/>
    <property type="match status" value="1"/>
</dbReference>
<gene>
    <name evidence="1" type="ORF">EFP84_12700</name>
</gene>
<name>A0A5F1XP95_9LEPT</name>
<organism evidence="1 2">
    <name type="scientific">Leptospira kmetyi</name>
    <dbReference type="NCBI Taxonomy" id="408139"/>
    <lineage>
        <taxon>Bacteria</taxon>
        <taxon>Pseudomonadati</taxon>
        <taxon>Spirochaetota</taxon>
        <taxon>Spirochaetia</taxon>
        <taxon>Leptospirales</taxon>
        <taxon>Leptospiraceae</taxon>
        <taxon>Leptospira</taxon>
    </lineage>
</organism>
<dbReference type="PANTHER" id="PTHR45947">
    <property type="entry name" value="SULFOQUINOVOSYL TRANSFERASE SQD2"/>
    <property type="match status" value="1"/>
</dbReference>
<dbReference type="PANTHER" id="PTHR45947:SF3">
    <property type="entry name" value="SULFOQUINOVOSYL TRANSFERASE SQD2"/>
    <property type="match status" value="1"/>
</dbReference>
<dbReference type="InterPro" id="IPR028098">
    <property type="entry name" value="Glyco_trans_4-like_N"/>
</dbReference>
<accession>A0A5F1XP95</accession>
<dbReference type="Pfam" id="PF13439">
    <property type="entry name" value="Glyco_transf_4"/>
    <property type="match status" value="1"/>
</dbReference>